<evidence type="ECO:0000313" key="7">
    <source>
        <dbReference type="Proteomes" id="UP000501868"/>
    </source>
</evidence>
<evidence type="ECO:0000256" key="3">
    <source>
        <dbReference type="ARBA" id="ARBA00022989"/>
    </source>
</evidence>
<name>A0A6H1P1S0_PRIMG</name>
<dbReference type="EMBL" id="CP051128">
    <property type="protein sequence ID" value="QIZ07231.1"/>
    <property type="molecule type" value="Genomic_DNA"/>
</dbReference>
<evidence type="ECO:0000256" key="1">
    <source>
        <dbReference type="ARBA" id="ARBA00004127"/>
    </source>
</evidence>
<dbReference type="InterPro" id="IPR010652">
    <property type="entry name" value="DUF1232"/>
</dbReference>
<comment type="subcellular location">
    <subcellularLocation>
        <location evidence="1">Endomembrane system</location>
        <topology evidence="1">Multi-pass membrane protein</topology>
    </subcellularLocation>
</comment>
<protein>
    <submittedName>
        <fullName evidence="6">DUF1232 domain-containing protein</fullName>
    </submittedName>
</protein>
<feature type="domain" description="DUF1232" evidence="5">
    <location>
        <begin position="97"/>
        <end position="131"/>
    </location>
</feature>
<accession>A0A6H1P1S0</accession>
<gene>
    <name evidence="6" type="ORF">HFZ78_11370</name>
</gene>
<evidence type="ECO:0000259" key="5">
    <source>
        <dbReference type="Pfam" id="PF06803"/>
    </source>
</evidence>
<dbReference type="Pfam" id="PF06803">
    <property type="entry name" value="DUF1232"/>
    <property type="match status" value="1"/>
</dbReference>
<keyword evidence="2" id="KW-0812">Transmembrane</keyword>
<keyword evidence="3" id="KW-1133">Transmembrane helix</keyword>
<dbReference type="AlphaFoldDB" id="A0A6H1P1S0"/>
<dbReference type="GO" id="GO:0012505">
    <property type="term" value="C:endomembrane system"/>
    <property type="evidence" value="ECO:0007669"/>
    <property type="project" value="UniProtKB-SubCell"/>
</dbReference>
<reference evidence="6 7" key="2">
    <citation type="submission" date="2020-04" db="EMBL/GenBank/DDBJ databases">
        <authorList>
            <person name="Fomenkov A."/>
            <person name="Anton B.P."/>
            <person name="Roberts R.J."/>
        </authorList>
    </citation>
    <scope>NUCLEOTIDE SEQUENCE [LARGE SCALE GENOMIC DNA]</scope>
    <source>
        <strain evidence="6 7">S2</strain>
    </source>
</reference>
<evidence type="ECO:0000256" key="2">
    <source>
        <dbReference type="ARBA" id="ARBA00022692"/>
    </source>
</evidence>
<dbReference type="Proteomes" id="UP000501868">
    <property type="component" value="Chromosome"/>
</dbReference>
<sequence>MVFLIWWNTKNGLLKKEVDRLLSKKKIFEKEQQKYNVKAKDFLGDQQKTQGLLNKAIKMADEKKQNLEEVWEKLQLFFDLVKSYSKGEYKNVSPSTILTVVGTLIYFVSPLDLVPDFIIGLGILDDAALIGFTVKKISSELDAFSKWKRANIFAQENPLD</sequence>
<proteinExistence type="predicted"/>
<reference evidence="6 7" key="1">
    <citation type="submission" date="2020-04" db="EMBL/GenBank/DDBJ databases">
        <title>Genome-Wide Identification of 5-Methylcytosine Sites in Bacterial Genomes By High-Throughput Sequencing of MspJI Restriction Fragments.</title>
        <authorList>
            <person name="Wu V."/>
        </authorList>
    </citation>
    <scope>NUCLEOTIDE SEQUENCE [LARGE SCALE GENOMIC DNA]</scope>
    <source>
        <strain evidence="6 7">S2</strain>
    </source>
</reference>
<organism evidence="6 7">
    <name type="scientific">Priestia megaterium</name>
    <name type="common">Bacillus megaterium</name>
    <dbReference type="NCBI Taxonomy" id="1404"/>
    <lineage>
        <taxon>Bacteria</taxon>
        <taxon>Bacillati</taxon>
        <taxon>Bacillota</taxon>
        <taxon>Bacilli</taxon>
        <taxon>Bacillales</taxon>
        <taxon>Bacillaceae</taxon>
        <taxon>Priestia</taxon>
    </lineage>
</organism>
<keyword evidence="4" id="KW-0472">Membrane</keyword>
<evidence type="ECO:0000313" key="6">
    <source>
        <dbReference type="EMBL" id="QIZ07231.1"/>
    </source>
</evidence>
<evidence type="ECO:0000256" key="4">
    <source>
        <dbReference type="ARBA" id="ARBA00023136"/>
    </source>
</evidence>